<accession>A0A9Q0KV85</accession>
<dbReference type="AlphaFoldDB" id="A0A9Q0KV85"/>
<name>A0A9Q0KV85_9MAGN</name>
<gene>
    <name evidence="1" type="ORF">NE237_001990</name>
</gene>
<proteinExistence type="predicted"/>
<evidence type="ECO:0000313" key="2">
    <source>
        <dbReference type="Proteomes" id="UP001141806"/>
    </source>
</evidence>
<organism evidence="1 2">
    <name type="scientific">Protea cynaroides</name>
    <dbReference type="NCBI Taxonomy" id="273540"/>
    <lineage>
        <taxon>Eukaryota</taxon>
        <taxon>Viridiplantae</taxon>
        <taxon>Streptophyta</taxon>
        <taxon>Embryophyta</taxon>
        <taxon>Tracheophyta</taxon>
        <taxon>Spermatophyta</taxon>
        <taxon>Magnoliopsida</taxon>
        <taxon>Proteales</taxon>
        <taxon>Proteaceae</taxon>
        <taxon>Protea</taxon>
    </lineage>
</organism>
<sequence length="101" mass="11831">MQNTVFFLKHRNVGGDEVLQVLHDHHLLTRIHSSLLVDWSQVLPHQPSQSKTSRSSPKYYLQNQHHHLSHRFRIENTNNEKGVYYDALNVTLYYAPNLSSP</sequence>
<evidence type="ECO:0000313" key="1">
    <source>
        <dbReference type="EMBL" id="KAJ4976884.1"/>
    </source>
</evidence>
<comment type="caution">
    <text evidence="1">The sequence shown here is derived from an EMBL/GenBank/DDBJ whole genome shotgun (WGS) entry which is preliminary data.</text>
</comment>
<protein>
    <submittedName>
        <fullName evidence="1">Uncharacterized protein</fullName>
    </submittedName>
</protein>
<reference evidence="1" key="1">
    <citation type="journal article" date="2023" name="Plant J.">
        <title>The genome of the king protea, Protea cynaroides.</title>
        <authorList>
            <person name="Chang J."/>
            <person name="Duong T.A."/>
            <person name="Schoeman C."/>
            <person name="Ma X."/>
            <person name="Roodt D."/>
            <person name="Barker N."/>
            <person name="Li Z."/>
            <person name="Van de Peer Y."/>
            <person name="Mizrachi E."/>
        </authorList>
    </citation>
    <scope>NUCLEOTIDE SEQUENCE</scope>
    <source>
        <tissue evidence="1">Young leaves</tissue>
    </source>
</reference>
<dbReference type="EMBL" id="JAMYWD010000003">
    <property type="protein sequence ID" value="KAJ4976884.1"/>
    <property type="molecule type" value="Genomic_DNA"/>
</dbReference>
<keyword evidence="2" id="KW-1185">Reference proteome</keyword>
<dbReference type="Proteomes" id="UP001141806">
    <property type="component" value="Unassembled WGS sequence"/>
</dbReference>